<dbReference type="InterPro" id="IPR011990">
    <property type="entry name" value="TPR-like_helical_dom_sf"/>
</dbReference>
<accession>A0ABT7NRI6</accession>
<evidence type="ECO:0000256" key="1">
    <source>
        <dbReference type="ARBA" id="ARBA00022737"/>
    </source>
</evidence>
<dbReference type="SUPFAM" id="SSF55486">
    <property type="entry name" value="Metalloproteases ('zincins'), catalytic domain"/>
    <property type="match status" value="1"/>
</dbReference>
<dbReference type="SMART" id="SM00028">
    <property type="entry name" value="TPR"/>
    <property type="match status" value="5"/>
</dbReference>
<dbReference type="Gene3D" id="1.25.40.10">
    <property type="entry name" value="Tetratricopeptide repeat domain"/>
    <property type="match status" value="3"/>
</dbReference>
<dbReference type="InterPro" id="IPR051685">
    <property type="entry name" value="Ycf3/AcsC/BcsC/TPR_MFPF"/>
</dbReference>
<reference evidence="3" key="1">
    <citation type="submission" date="2020-06" db="EMBL/GenBank/DDBJ databases">
        <authorList>
            <person name="Dong N."/>
        </authorList>
    </citation>
    <scope>NUCLEOTIDE SEQUENCE</scope>
    <source>
        <strain evidence="3">R1692</strain>
    </source>
</reference>
<keyword evidence="2" id="KW-0802">TPR repeat</keyword>
<proteinExistence type="predicted"/>
<dbReference type="PANTHER" id="PTHR44943">
    <property type="entry name" value="CELLULOSE SYNTHASE OPERON PROTEIN C"/>
    <property type="match status" value="1"/>
</dbReference>
<dbReference type="InterPro" id="IPR024079">
    <property type="entry name" value="MetalloPept_cat_dom_sf"/>
</dbReference>
<evidence type="ECO:0000256" key="2">
    <source>
        <dbReference type="ARBA" id="ARBA00022803"/>
    </source>
</evidence>
<dbReference type="InterPro" id="IPR019734">
    <property type="entry name" value="TPR_rpt"/>
</dbReference>
<dbReference type="EMBL" id="JACAGK010000055">
    <property type="protein sequence ID" value="MDM1049741.1"/>
    <property type="molecule type" value="Genomic_DNA"/>
</dbReference>
<comment type="caution">
    <text evidence="3">The sequence shown here is derived from an EMBL/GenBank/DDBJ whole genome shotgun (WGS) entry which is preliminary data.</text>
</comment>
<dbReference type="SUPFAM" id="SSF48452">
    <property type="entry name" value="TPR-like"/>
    <property type="match status" value="3"/>
</dbReference>
<evidence type="ECO:0000313" key="4">
    <source>
        <dbReference type="Proteomes" id="UP001170954"/>
    </source>
</evidence>
<keyword evidence="1" id="KW-0677">Repeat</keyword>
<keyword evidence="4" id="KW-1185">Reference proteome</keyword>
<name>A0ABT7NRI6_9SPHI</name>
<dbReference type="Gene3D" id="3.40.390.10">
    <property type="entry name" value="Collagenase (Catalytic Domain)"/>
    <property type="match status" value="1"/>
</dbReference>
<dbReference type="Pfam" id="PF14559">
    <property type="entry name" value="TPR_19"/>
    <property type="match status" value="1"/>
</dbReference>
<dbReference type="Proteomes" id="UP001170954">
    <property type="component" value="Unassembled WGS sequence"/>
</dbReference>
<evidence type="ECO:0000313" key="3">
    <source>
        <dbReference type="EMBL" id="MDM1049741.1"/>
    </source>
</evidence>
<reference evidence="3" key="2">
    <citation type="journal article" date="2022" name="Sci. Total Environ.">
        <title>Prevalence, transmission, and molecular epidemiology of tet(X)-positive bacteria among humans, animals, and environmental niches in China: An epidemiological, and genomic-based study.</title>
        <authorList>
            <person name="Dong N."/>
            <person name="Zeng Y."/>
            <person name="Cai C."/>
            <person name="Sun C."/>
            <person name="Lu J."/>
            <person name="Liu C."/>
            <person name="Zhou H."/>
            <person name="Sun Q."/>
            <person name="Shu L."/>
            <person name="Wang H."/>
            <person name="Wang Y."/>
            <person name="Wang S."/>
            <person name="Wu C."/>
            <person name="Chan E.W."/>
            <person name="Chen G."/>
            <person name="Shen Z."/>
            <person name="Chen S."/>
            <person name="Zhang R."/>
        </authorList>
    </citation>
    <scope>NUCLEOTIDE SEQUENCE</scope>
    <source>
        <strain evidence="3">R1692</strain>
    </source>
</reference>
<gene>
    <name evidence="3" type="ORF">HX018_15995</name>
</gene>
<organism evidence="3 4">
    <name type="scientific">Sphingobacterium hotanense</name>
    <dbReference type="NCBI Taxonomy" id="649196"/>
    <lineage>
        <taxon>Bacteria</taxon>
        <taxon>Pseudomonadati</taxon>
        <taxon>Bacteroidota</taxon>
        <taxon>Sphingobacteriia</taxon>
        <taxon>Sphingobacteriales</taxon>
        <taxon>Sphingobacteriaceae</taxon>
        <taxon>Sphingobacterium</taxon>
    </lineage>
</organism>
<dbReference type="PANTHER" id="PTHR44943:SF8">
    <property type="entry name" value="TPR REPEAT-CONTAINING PROTEIN MJ0263"/>
    <property type="match status" value="1"/>
</dbReference>
<protein>
    <submittedName>
        <fullName evidence="3">Tetratricopeptide repeat protein</fullName>
    </submittedName>
</protein>
<dbReference type="Pfam" id="PF13432">
    <property type="entry name" value="TPR_16"/>
    <property type="match status" value="1"/>
</dbReference>
<sequence length="966" mass="110843">MGLVILIYMMRYQYILLSFFLLIGHAYAQDLLNDHKAVLELLKQEKDKAVKSVKGSSKASFNDLGKLLDLGEWKLVNTHLNNKSGLSKVEAALLLAKYHWLNNDFAASEKAVKSLSKKEQQDYRVQRTFALLEIEAWDLEQAEKQCLSLLKSHPEDVETKLILGRAYMLQKKYKEALALADDMIAKQPKDAAGYFLKADVFFWDQNSEEAEKVLVQGLALNPLNADARFYYGYAIWRRIDARQLNAMVAQWDIALAINPLHFQTHWHLGNGHTNLTFADYIDADEKAIRAALTAAEEDFTANRIDQALHTINKVKEEYPTSVLPQMHEASLLYGDFDAADRFQRLEKAEDLFLDILKRKKHYGPAHNGLAAVIKSKRIPFLKSYPTIMQALKAPKISNMEDFLEIFPDVAYYPGDVAKGMAWNQLYTSVVYFPFLVKQHRLFVIPPLHVDLALAMKAPYFRFNSTFDNRQWMDIRGVGSGAAAIEYVERGAFEERNVLLHEYVHLFHGRVLTDEQNRRIKALYYQAMEKGLTLDYYSQNNESEYLAQTYPAYFEKVKVHPLDFKSMNTLSDLQQKDPDMYSFLDDLISRERAYLAGDKQAMASNWSQVYLNLAEEAAKNDYQEAYKLLDTALHYDNKYLPAILAYAKFHIAEGEFEAAKSRIAQANEINPNYAPIYMLTGDLLIASQPEDLEAQAAAYTQGFGLEQDYMEKSKNAAILREFYFSRGDLNKAIQVAKTYVASGSQISTYLRDRLNDQRSFYHWQLSLLGYQDAVDSLAYLSSQRPQHYPLRIQYAEALLANGKEDEAVKNLNEVYRTLQASQVSRPEFELLLAEAFFQKGDLVNTELYLEKLMVRDGDPARLDYNYNLRLVRLLAKADKTAKAALFYQKLPKENGLLSQSADFATQAWLAFHQNELEKAISYATQALDLYAYNIEAFQLLTQISKKQSKVENILTKYRSNMVIQPKL</sequence>